<feature type="transmembrane region" description="Helical" evidence="10">
    <location>
        <begin position="7"/>
        <end position="24"/>
    </location>
</feature>
<evidence type="ECO:0000256" key="1">
    <source>
        <dbReference type="ARBA" id="ARBA00004196"/>
    </source>
</evidence>
<evidence type="ECO:0000256" key="2">
    <source>
        <dbReference type="ARBA" id="ARBA00022448"/>
    </source>
</evidence>
<dbReference type="InterPro" id="IPR025997">
    <property type="entry name" value="SBP_2_dom"/>
</dbReference>
<keyword evidence="3" id="KW-0762">Sugar transport</keyword>
<name>A0A1S8N5R0_CLOSA</name>
<dbReference type="GO" id="GO:0030246">
    <property type="term" value="F:carbohydrate binding"/>
    <property type="evidence" value="ECO:0007669"/>
    <property type="project" value="InterPro"/>
</dbReference>
<dbReference type="RefSeq" id="WP_077865436.1">
    <property type="nucleotide sequence ID" value="NZ_LZYZ01000004.1"/>
</dbReference>
<evidence type="ECO:0000256" key="4">
    <source>
        <dbReference type="ARBA" id="ARBA00022723"/>
    </source>
</evidence>
<accession>A0A1S8N5R0</accession>
<keyword evidence="10" id="KW-0472">Membrane</keyword>
<dbReference type="InterPro" id="IPR028082">
    <property type="entry name" value="Peripla_BP_I"/>
</dbReference>
<evidence type="ECO:0000256" key="9">
    <source>
        <dbReference type="ARBA" id="ARBA00034344"/>
    </source>
</evidence>
<dbReference type="Proteomes" id="UP000191154">
    <property type="component" value="Unassembled WGS sequence"/>
</dbReference>
<evidence type="ECO:0000256" key="5">
    <source>
        <dbReference type="ARBA" id="ARBA00022729"/>
    </source>
</evidence>
<evidence type="ECO:0000256" key="7">
    <source>
        <dbReference type="ARBA" id="ARBA00022837"/>
    </source>
</evidence>
<dbReference type="CDD" id="cd01539">
    <property type="entry name" value="PBP1_GGBP"/>
    <property type="match status" value="1"/>
</dbReference>
<dbReference type="PANTHER" id="PTHR30036:SF2">
    <property type="entry name" value="D-GALACTOSE_METHYL-GALACTOSIDE BINDING PERIPLASMIC PROTEIN MGLB"/>
    <property type="match status" value="1"/>
</dbReference>
<organism evidence="12 13">
    <name type="scientific">Clostridium saccharobutylicum</name>
    <dbReference type="NCBI Taxonomy" id="169679"/>
    <lineage>
        <taxon>Bacteria</taxon>
        <taxon>Bacillati</taxon>
        <taxon>Bacillota</taxon>
        <taxon>Clostridia</taxon>
        <taxon>Eubacteriales</taxon>
        <taxon>Clostridiaceae</taxon>
        <taxon>Clostridium</taxon>
    </lineage>
</organism>
<evidence type="ECO:0000256" key="3">
    <source>
        <dbReference type="ARBA" id="ARBA00022597"/>
    </source>
</evidence>
<comment type="subunit">
    <text evidence="8">The ABC transporter complex is composed of one ATP-binding protein (MglA), two transmembrane proteins (MglC) and a solute-binding protein (MglB).</text>
</comment>
<dbReference type="InterPro" id="IPR050555">
    <property type="entry name" value="Bact_Solute-Bind_Prot2"/>
</dbReference>
<feature type="domain" description="Periplasmic binding protein" evidence="11">
    <location>
        <begin position="43"/>
        <end position="320"/>
    </location>
</feature>
<dbReference type="Pfam" id="PF13407">
    <property type="entry name" value="Peripla_BP_4"/>
    <property type="match status" value="1"/>
</dbReference>
<keyword evidence="7" id="KW-0106">Calcium</keyword>
<dbReference type="Gene3D" id="3.40.50.2300">
    <property type="match status" value="2"/>
</dbReference>
<protein>
    <recommendedName>
        <fullName evidence="9">D-galactose/methyl-galactoside binding periplasmic protein MglB</fullName>
    </recommendedName>
</protein>
<keyword evidence="10" id="KW-1133">Transmembrane helix</keyword>
<dbReference type="InterPro" id="IPR044085">
    <property type="entry name" value="MglB-like_PBP1"/>
</dbReference>
<proteinExistence type="predicted"/>
<dbReference type="GO" id="GO:0046872">
    <property type="term" value="F:metal ion binding"/>
    <property type="evidence" value="ECO:0007669"/>
    <property type="project" value="UniProtKB-KW"/>
</dbReference>
<evidence type="ECO:0000256" key="6">
    <source>
        <dbReference type="ARBA" id="ARBA00022764"/>
    </source>
</evidence>
<keyword evidence="2" id="KW-0813">Transport</keyword>
<keyword evidence="6" id="KW-0574">Periplasm</keyword>
<dbReference type="STRING" id="169679.CSACC_07600"/>
<gene>
    <name evidence="12" type="primary">mglB_10</name>
    <name evidence="12" type="ORF">CLOSAC_21690</name>
</gene>
<evidence type="ECO:0000313" key="13">
    <source>
        <dbReference type="Proteomes" id="UP000191154"/>
    </source>
</evidence>
<dbReference type="AlphaFoldDB" id="A0A1S8N5R0"/>
<evidence type="ECO:0000259" key="11">
    <source>
        <dbReference type="Pfam" id="PF13407"/>
    </source>
</evidence>
<comment type="caution">
    <text evidence="12">The sequence shown here is derived from an EMBL/GenBank/DDBJ whole genome shotgun (WGS) entry which is preliminary data.</text>
</comment>
<dbReference type="SUPFAM" id="SSF53822">
    <property type="entry name" value="Periplasmic binding protein-like I"/>
    <property type="match status" value="1"/>
</dbReference>
<keyword evidence="10" id="KW-0812">Transmembrane</keyword>
<evidence type="ECO:0000313" key="12">
    <source>
        <dbReference type="EMBL" id="OOM11742.1"/>
    </source>
</evidence>
<comment type="subcellular location">
    <subcellularLocation>
        <location evidence="1">Cell envelope</location>
    </subcellularLocation>
</comment>
<dbReference type="EMBL" id="LZYZ01000004">
    <property type="protein sequence ID" value="OOM11742.1"/>
    <property type="molecule type" value="Genomic_DNA"/>
</dbReference>
<evidence type="ECO:0000256" key="8">
    <source>
        <dbReference type="ARBA" id="ARBA00034323"/>
    </source>
</evidence>
<keyword evidence="5" id="KW-0732">Signal</keyword>
<sequence>MRIFNKMLTIIIASIVMTTMFSIYSSNLTNANSQVVEGKPVSVAVLFYRFNNEPYVSLLRQNFEEIQIENKDKVKFTFYDGEDNQAIQNRSIDKLLESRDADIIFLDLVDTKNVQEIINKIKENNIPVVIFHREPLNIESVKSYNKAFYVGGNPEEAGRLEGKIIIDAWNKEKEIIDRNGDNIMQYVMLFGERDNLDAIGRTRYSLSAIHDAGINTEEIALKVCNWDENLAENTIKTIFLQQGNKIETIISNNDSMAIGAIKALQKYGYNEGDKVKTIPVVGVDAIPQAQEFIKKGYMAGSVLQDATAMVKAVYTIGMNLVYDRLPLDGTVYKVDDTGVAIRIPYKEYTDNLL</sequence>
<reference evidence="12 13" key="1">
    <citation type="submission" date="2016-05" db="EMBL/GenBank/DDBJ databases">
        <title>Microbial solvent formation.</title>
        <authorList>
            <person name="Poehlein A."/>
            <person name="Montoya Solano J.D."/>
            <person name="Flitsch S."/>
            <person name="Krabben P."/>
            <person name="Duerre P."/>
            <person name="Daniel R."/>
        </authorList>
    </citation>
    <scope>NUCLEOTIDE SEQUENCE [LARGE SCALE GENOMIC DNA]</scope>
    <source>
        <strain evidence="12 13">L1-8</strain>
    </source>
</reference>
<evidence type="ECO:0000256" key="10">
    <source>
        <dbReference type="SAM" id="Phobius"/>
    </source>
</evidence>
<dbReference type="GO" id="GO:0030288">
    <property type="term" value="C:outer membrane-bounded periplasmic space"/>
    <property type="evidence" value="ECO:0007669"/>
    <property type="project" value="TreeGrafter"/>
</dbReference>
<dbReference type="PANTHER" id="PTHR30036">
    <property type="entry name" value="D-XYLOSE-BINDING PERIPLASMIC PROTEIN"/>
    <property type="match status" value="1"/>
</dbReference>
<keyword evidence="4" id="KW-0479">Metal-binding</keyword>